<dbReference type="InterPro" id="IPR050642">
    <property type="entry name" value="PDH_E1_Alpha_Subunit"/>
</dbReference>
<dbReference type="InterPro" id="IPR029061">
    <property type="entry name" value="THDP-binding"/>
</dbReference>
<dbReference type="SUPFAM" id="SSF52518">
    <property type="entry name" value="Thiamin diphosphate-binding fold (THDP-binding)"/>
    <property type="match status" value="1"/>
</dbReference>
<dbReference type="EMBL" id="LAZR01000580">
    <property type="protein sequence ID" value="KKN63743.1"/>
    <property type="molecule type" value="Genomic_DNA"/>
</dbReference>
<dbReference type="GO" id="GO:0004739">
    <property type="term" value="F:pyruvate dehydrogenase (acetyl-transferring) activity"/>
    <property type="evidence" value="ECO:0007669"/>
    <property type="project" value="TreeGrafter"/>
</dbReference>
<dbReference type="AlphaFoldDB" id="A0A0F9VD62"/>
<dbReference type="Gene3D" id="3.40.50.970">
    <property type="match status" value="1"/>
</dbReference>
<proteinExistence type="predicted"/>
<sequence length="190" mass="21206">MTTTKQDLIDFEAEIAELFEVGKIKAPVHLSGGNEDALIRIFQQVKPDDWVFSTHRSHHHALLKGIPREWLKAEIIAGHSITLNNAEYHFFTSAIVGGILPIAVGVAMTGQRVWCFVGDMAAETGVFNECLKYARGHGLPIKFVVEDNGLSVQTPTREVWGSVPSVVDEDEYYQYNPTWPHQSTGKNVIF</sequence>
<dbReference type="GO" id="GO:0006086">
    <property type="term" value="P:pyruvate decarboxylation to acetyl-CoA"/>
    <property type="evidence" value="ECO:0007669"/>
    <property type="project" value="TreeGrafter"/>
</dbReference>
<protein>
    <recommendedName>
        <fullName evidence="4">Dehydrogenase E1 component domain-containing protein</fullName>
    </recommendedName>
</protein>
<evidence type="ECO:0000256" key="3">
    <source>
        <dbReference type="ARBA" id="ARBA00023052"/>
    </source>
</evidence>
<feature type="domain" description="Dehydrogenase E1 component" evidence="4">
    <location>
        <begin position="8"/>
        <end position="158"/>
    </location>
</feature>
<reference evidence="5" key="1">
    <citation type="journal article" date="2015" name="Nature">
        <title>Complex archaea that bridge the gap between prokaryotes and eukaryotes.</title>
        <authorList>
            <person name="Spang A."/>
            <person name="Saw J.H."/>
            <person name="Jorgensen S.L."/>
            <person name="Zaremba-Niedzwiedzka K."/>
            <person name="Martijn J."/>
            <person name="Lind A.E."/>
            <person name="van Eijk R."/>
            <person name="Schleper C."/>
            <person name="Guy L."/>
            <person name="Ettema T.J."/>
        </authorList>
    </citation>
    <scope>NUCLEOTIDE SEQUENCE</scope>
</reference>
<dbReference type="PANTHER" id="PTHR11516">
    <property type="entry name" value="PYRUVATE DEHYDROGENASE E1 COMPONENT, ALPHA SUBUNIT BACTERIAL AND ORGANELLAR"/>
    <property type="match status" value="1"/>
</dbReference>
<gene>
    <name evidence="5" type="ORF">LCGC14_0498470</name>
</gene>
<dbReference type="InterPro" id="IPR001017">
    <property type="entry name" value="DH_E1"/>
</dbReference>
<dbReference type="Pfam" id="PF00676">
    <property type="entry name" value="E1_dh"/>
    <property type="match status" value="1"/>
</dbReference>
<dbReference type="PANTHER" id="PTHR11516:SF60">
    <property type="entry name" value="PYRUVATE DEHYDROGENASE E1 COMPONENT SUBUNIT ALPHA"/>
    <property type="match status" value="1"/>
</dbReference>
<comment type="caution">
    <text evidence="5">The sequence shown here is derived from an EMBL/GenBank/DDBJ whole genome shotgun (WGS) entry which is preliminary data.</text>
</comment>
<comment type="cofactor">
    <cofactor evidence="1">
        <name>thiamine diphosphate</name>
        <dbReference type="ChEBI" id="CHEBI:58937"/>
    </cofactor>
</comment>
<name>A0A0F9VD62_9ZZZZ</name>
<evidence type="ECO:0000256" key="1">
    <source>
        <dbReference type="ARBA" id="ARBA00001964"/>
    </source>
</evidence>
<organism evidence="5">
    <name type="scientific">marine sediment metagenome</name>
    <dbReference type="NCBI Taxonomy" id="412755"/>
    <lineage>
        <taxon>unclassified sequences</taxon>
        <taxon>metagenomes</taxon>
        <taxon>ecological metagenomes</taxon>
    </lineage>
</organism>
<evidence type="ECO:0000313" key="5">
    <source>
        <dbReference type="EMBL" id="KKN63743.1"/>
    </source>
</evidence>
<evidence type="ECO:0000256" key="2">
    <source>
        <dbReference type="ARBA" id="ARBA00023002"/>
    </source>
</evidence>
<keyword evidence="2" id="KW-0560">Oxidoreductase</keyword>
<keyword evidence="3" id="KW-0786">Thiamine pyrophosphate</keyword>
<evidence type="ECO:0000259" key="4">
    <source>
        <dbReference type="Pfam" id="PF00676"/>
    </source>
</evidence>
<accession>A0A0F9VD62</accession>